<accession>A0A222G5F5</accession>
<feature type="domain" description="Phage capsid-like C-terminal" evidence="2">
    <location>
        <begin position="125"/>
        <end position="399"/>
    </location>
</feature>
<dbReference type="InterPro" id="IPR054612">
    <property type="entry name" value="Phage_capsid-like_C"/>
</dbReference>
<evidence type="ECO:0000313" key="3">
    <source>
        <dbReference type="EMBL" id="ASP47135.1"/>
    </source>
</evidence>
<evidence type="ECO:0000313" key="4">
    <source>
        <dbReference type="Proteomes" id="UP000202259"/>
    </source>
</evidence>
<reference evidence="3 4" key="1">
    <citation type="submission" date="2017-08" db="EMBL/GenBank/DDBJ databases">
        <title>Complete genome of Colwellia sp. NB097-1, a psychrophile bacterium ioslated from Bering Sea.</title>
        <authorList>
            <person name="Chen X."/>
        </authorList>
    </citation>
    <scope>NUCLEOTIDE SEQUENCE [LARGE SCALE GENOMIC DNA]</scope>
    <source>
        <strain evidence="3 4">NB097-1</strain>
    </source>
</reference>
<dbReference type="KEGG" id="cber:B5D82_04755"/>
<protein>
    <submittedName>
        <fullName evidence="3">Phage major capsid protein</fullName>
    </submittedName>
</protein>
<keyword evidence="4" id="KW-1185">Reference proteome</keyword>
<dbReference type="AlphaFoldDB" id="A0A222G5F5"/>
<dbReference type="Gene3D" id="3.30.2400.10">
    <property type="entry name" value="Major capsid protein gp5"/>
    <property type="match status" value="1"/>
</dbReference>
<dbReference type="InterPro" id="IPR024455">
    <property type="entry name" value="Phage_capsid"/>
</dbReference>
<evidence type="ECO:0000256" key="1">
    <source>
        <dbReference type="ARBA" id="ARBA00004328"/>
    </source>
</evidence>
<sequence>MPESTCKQNLIRFNSLQVNKMKRLLELRQNKASLVKSANSIMSKVETEKRSMTGEENTQLTELRSQLTAINSHIEHAQALADEERTLIGESTEERTSDKPSNTEMRTFVQTGDIRSLSVGVNADGGFAVVPSLDKVIAVQMRDQVTLMGLATPKTISSSSYEQIVSVGGGQSGWAAESETRSETATSKMNKVSIAVNALYAYPKATIEILDQNDFNIEEWLASETSAQFAEDLNKALFVGTGTGQPKGILTYTRSATPAFGEIKEITSAASGVFDLDDVRALKKALPKAYRKAASYIMNDNAAYALQGIKDTTGRYIYLEAVTAGEPDTLFGKPVHIDEQMPDDEILFGDIARGYTVVSHTSGTKMIKDMITTPGFVKLHNTAYFGGGVTDSKALVVLKKKAA</sequence>
<evidence type="ECO:0000259" key="2">
    <source>
        <dbReference type="Pfam" id="PF05065"/>
    </source>
</evidence>
<organism evidence="3 4">
    <name type="scientific">Cognaticolwellia beringensis</name>
    <dbReference type="NCBI Taxonomy" id="1967665"/>
    <lineage>
        <taxon>Bacteria</taxon>
        <taxon>Pseudomonadati</taxon>
        <taxon>Pseudomonadota</taxon>
        <taxon>Gammaproteobacteria</taxon>
        <taxon>Alteromonadales</taxon>
        <taxon>Colwelliaceae</taxon>
        <taxon>Cognaticolwellia</taxon>
    </lineage>
</organism>
<dbReference type="NCBIfam" id="TIGR01554">
    <property type="entry name" value="major_cap_HK97"/>
    <property type="match status" value="1"/>
</dbReference>
<dbReference type="Gene3D" id="3.30.2320.10">
    <property type="entry name" value="hypothetical protein PF0899 domain"/>
    <property type="match status" value="1"/>
</dbReference>
<comment type="subcellular location">
    <subcellularLocation>
        <location evidence="1">Virion</location>
    </subcellularLocation>
</comment>
<proteinExistence type="predicted"/>
<dbReference type="Proteomes" id="UP000202259">
    <property type="component" value="Chromosome"/>
</dbReference>
<dbReference type="Pfam" id="PF05065">
    <property type="entry name" value="Phage_capsid"/>
    <property type="match status" value="1"/>
</dbReference>
<gene>
    <name evidence="3" type="ORF">B5D82_04755</name>
</gene>
<dbReference type="SUPFAM" id="SSF56563">
    <property type="entry name" value="Major capsid protein gp5"/>
    <property type="match status" value="1"/>
</dbReference>
<name>A0A222G5F5_9GAMM</name>
<dbReference type="EMBL" id="CP020465">
    <property type="protein sequence ID" value="ASP47135.1"/>
    <property type="molecule type" value="Genomic_DNA"/>
</dbReference>